<keyword evidence="6" id="KW-0326">Glycosidase</keyword>
<dbReference type="GO" id="GO:0005975">
    <property type="term" value="P:carbohydrate metabolic process"/>
    <property type="evidence" value="ECO:0007669"/>
    <property type="project" value="InterPro"/>
</dbReference>
<dbReference type="SUPFAM" id="SSF51445">
    <property type="entry name" value="(Trans)glycosidases"/>
    <property type="match status" value="1"/>
</dbReference>
<dbReference type="AlphaFoldDB" id="A0A843WTR9"/>
<dbReference type="Proteomes" id="UP000652761">
    <property type="component" value="Unassembled WGS sequence"/>
</dbReference>
<dbReference type="Pfam" id="PF00332">
    <property type="entry name" value="Glyco_hydro_17"/>
    <property type="match status" value="1"/>
</dbReference>
<keyword evidence="4" id="KW-0732">Signal</keyword>
<dbReference type="EMBL" id="NMUH01004174">
    <property type="protein sequence ID" value="MQM08651.1"/>
    <property type="molecule type" value="Genomic_DNA"/>
</dbReference>
<evidence type="ECO:0000256" key="1">
    <source>
        <dbReference type="ARBA" id="ARBA00000382"/>
    </source>
</evidence>
<name>A0A843WTR9_COLES</name>
<dbReference type="InterPro" id="IPR000490">
    <property type="entry name" value="Glyco_hydro_17"/>
</dbReference>
<evidence type="ECO:0000256" key="6">
    <source>
        <dbReference type="ARBA" id="ARBA00023295"/>
    </source>
</evidence>
<dbReference type="PANTHER" id="PTHR32227">
    <property type="entry name" value="GLUCAN ENDO-1,3-BETA-GLUCOSIDASE BG1-RELATED-RELATED"/>
    <property type="match status" value="1"/>
</dbReference>
<evidence type="ECO:0000256" key="4">
    <source>
        <dbReference type="ARBA" id="ARBA00022729"/>
    </source>
</evidence>
<dbReference type="EC" id="3.2.1.39" evidence="3"/>
<comment type="similarity">
    <text evidence="2 7">Belongs to the glycosyl hydrolase 17 family.</text>
</comment>
<evidence type="ECO:0000313" key="9">
    <source>
        <dbReference type="Proteomes" id="UP000652761"/>
    </source>
</evidence>
<sequence>MAIEKAPFSYRSPSLLLLLCLLLSGTYLPVLGLRLGINYGQIANNLPSPSRVAVLLQSLNINRVKLYDADPNVLRAFGNSNVEFIIGIGNEYISSMMDVNKALSWMKQNVQPYISRTRITCITVGNEVFSGNDTVLMVNLLPAMQSVYQALVALGLDGQVNVTTAHSFAILSNSYPPSAGAFRQDLAQYIQPLLNFHAQIKSPFLINAYPFFAYKANPGAISLQYVLFQPNSGVTDPNTNLNYDNMLYAQMDSVYSAVKAMGHSDVDIRISETGWPSMGDADEVGATPDNAAIYNGNLLKRIAMNQGTPLRPSVPIDVFVFALFNEDLKPGPTSERNYGLFYPDGTPVYNIGLQGYPPLYSFPSSSRTMVISYLGLLPLLAAAFFI</sequence>
<organism evidence="8 9">
    <name type="scientific">Colocasia esculenta</name>
    <name type="common">Wild taro</name>
    <name type="synonym">Arum esculentum</name>
    <dbReference type="NCBI Taxonomy" id="4460"/>
    <lineage>
        <taxon>Eukaryota</taxon>
        <taxon>Viridiplantae</taxon>
        <taxon>Streptophyta</taxon>
        <taxon>Embryophyta</taxon>
        <taxon>Tracheophyta</taxon>
        <taxon>Spermatophyta</taxon>
        <taxon>Magnoliopsida</taxon>
        <taxon>Liliopsida</taxon>
        <taxon>Araceae</taxon>
        <taxon>Aroideae</taxon>
        <taxon>Colocasieae</taxon>
        <taxon>Colocasia</taxon>
    </lineage>
</organism>
<gene>
    <name evidence="8" type="ORF">Taro_041504</name>
</gene>
<dbReference type="OrthoDB" id="77201at2759"/>
<dbReference type="GO" id="GO:0042973">
    <property type="term" value="F:glucan endo-1,3-beta-D-glucosidase activity"/>
    <property type="evidence" value="ECO:0007669"/>
    <property type="project" value="UniProtKB-EC"/>
</dbReference>
<evidence type="ECO:0000256" key="3">
    <source>
        <dbReference type="ARBA" id="ARBA00012780"/>
    </source>
</evidence>
<evidence type="ECO:0000256" key="5">
    <source>
        <dbReference type="ARBA" id="ARBA00022801"/>
    </source>
</evidence>
<reference evidence="8" key="1">
    <citation type="submission" date="2017-07" db="EMBL/GenBank/DDBJ databases">
        <title>Taro Niue Genome Assembly and Annotation.</title>
        <authorList>
            <person name="Atibalentja N."/>
            <person name="Keating K."/>
            <person name="Fields C.J."/>
        </authorList>
    </citation>
    <scope>NUCLEOTIDE SEQUENCE</scope>
    <source>
        <strain evidence="8">Niue_2</strain>
        <tissue evidence="8">Leaf</tissue>
    </source>
</reference>
<evidence type="ECO:0000256" key="7">
    <source>
        <dbReference type="RuleBase" id="RU004335"/>
    </source>
</evidence>
<comment type="caution">
    <text evidence="8">The sequence shown here is derived from an EMBL/GenBank/DDBJ whole genome shotgun (WGS) entry which is preliminary data.</text>
</comment>
<evidence type="ECO:0000313" key="8">
    <source>
        <dbReference type="EMBL" id="MQM08651.1"/>
    </source>
</evidence>
<dbReference type="InterPro" id="IPR017853">
    <property type="entry name" value="GH"/>
</dbReference>
<accession>A0A843WTR9</accession>
<dbReference type="FunFam" id="3.20.20.80:FF:000005">
    <property type="entry name" value="Glucan endo-1,3-beta-glucosidase 14"/>
    <property type="match status" value="1"/>
</dbReference>
<dbReference type="Gene3D" id="3.20.20.80">
    <property type="entry name" value="Glycosidases"/>
    <property type="match status" value="1"/>
</dbReference>
<keyword evidence="5" id="KW-0378">Hydrolase</keyword>
<evidence type="ECO:0000256" key="2">
    <source>
        <dbReference type="ARBA" id="ARBA00008773"/>
    </source>
</evidence>
<dbReference type="InterPro" id="IPR044965">
    <property type="entry name" value="Glyco_hydro_17_plant"/>
</dbReference>
<keyword evidence="9" id="KW-1185">Reference proteome</keyword>
<proteinExistence type="inferred from homology"/>
<protein>
    <recommendedName>
        <fullName evidence="3">glucan endo-1,3-beta-D-glucosidase</fullName>
        <ecNumber evidence="3">3.2.1.39</ecNumber>
    </recommendedName>
</protein>
<comment type="catalytic activity">
    <reaction evidence="1">
        <text>Hydrolysis of (1-&gt;3)-beta-D-glucosidic linkages in (1-&gt;3)-beta-D-glucans.</text>
        <dbReference type="EC" id="3.2.1.39"/>
    </reaction>
</comment>